<evidence type="ECO:0000313" key="2">
    <source>
        <dbReference type="Proteomes" id="UP000253273"/>
    </source>
</evidence>
<evidence type="ECO:0000313" key="1">
    <source>
        <dbReference type="EMBL" id="AXG05330.1"/>
    </source>
</evidence>
<sequence length="162" mass="19298">MTRQKAREPERRMGIYKQLDEVPNRDRLASYAERYDGWDVWADFHASRSNEFDSTGYERTFTKTERSWKAHMRKRERHHALARPDDVETWCADLAASRTLRTVYSQYWVRLEEFYTWLQFHAEHPHRYHPVWVAAATSETAGRIWETKLGECDTRTGGEGNA</sequence>
<protein>
    <recommendedName>
        <fullName evidence="3">Site-specific integrase</fullName>
    </recommendedName>
</protein>
<evidence type="ECO:0008006" key="3">
    <source>
        <dbReference type="Google" id="ProtNLM"/>
    </source>
</evidence>
<keyword evidence="2" id="KW-1185">Reference proteome</keyword>
<dbReference type="KEGG" id="haj:DU500_02180"/>
<gene>
    <name evidence="1" type="ORF">DU500_02180</name>
</gene>
<dbReference type="Proteomes" id="UP000253273">
    <property type="component" value="Chromosome"/>
</dbReference>
<accession>A0A345DZF8</accession>
<dbReference type="AlphaFoldDB" id="A0A345DZF8"/>
<dbReference type="RefSeq" id="WP_114584480.1">
    <property type="nucleotide sequence ID" value="NZ_CP031150.1"/>
</dbReference>
<dbReference type="EMBL" id="CP031150">
    <property type="protein sequence ID" value="AXG05330.1"/>
    <property type="molecule type" value="Genomic_DNA"/>
</dbReference>
<name>A0A345DZF8_9EURY</name>
<dbReference type="OrthoDB" id="240960at2157"/>
<dbReference type="GeneID" id="37282155"/>
<organism evidence="1 2">
    <name type="scientific">Haloplanus rubicundus</name>
    <dbReference type="NCBI Taxonomy" id="1547898"/>
    <lineage>
        <taxon>Archaea</taxon>
        <taxon>Methanobacteriati</taxon>
        <taxon>Methanobacteriota</taxon>
        <taxon>Stenosarchaea group</taxon>
        <taxon>Halobacteria</taxon>
        <taxon>Halobacteriales</taxon>
        <taxon>Haloferacaceae</taxon>
        <taxon>Haloplanus</taxon>
    </lineage>
</organism>
<reference evidence="1 2" key="1">
    <citation type="submission" date="2018-07" db="EMBL/GenBank/DDBJ databases">
        <title>Genome sequences of Haloplanus sp. CBA1113.</title>
        <authorList>
            <person name="Kim Y.B."/>
            <person name="Roh S.W."/>
        </authorList>
    </citation>
    <scope>NUCLEOTIDE SEQUENCE [LARGE SCALE GENOMIC DNA]</scope>
    <source>
        <strain evidence="1 2">CBA1113</strain>
    </source>
</reference>
<proteinExistence type="predicted"/>